<dbReference type="SUPFAM" id="SSF47592">
    <property type="entry name" value="SWIB/MDM2 domain"/>
    <property type="match status" value="1"/>
</dbReference>
<name>I6TU96_PHAPC</name>
<dbReference type="InterPro" id="IPR003121">
    <property type="entry name" value="SWIB_MDM2_domain"/>
</dbReference>
<accession>I6TU96</accession>
<feature type="domain" description="DM2" evidence="2">
    <location>
        <begin position="248"/>
        <end position="328"/>
    </location>
</feature>
<dbReference type="AlphaFoldDB" id="I6TU96"/>
<protein>
    <submittedName>
        <fullName evidence="3">Putative chromatin remodeling-related protein</fullName>
    </submittedName>
</protein>
<feature type="compositionally biased region" description="Basic and acidic residues" evidence="1">
    <location>
        <begin position="64"/>
        <end position="104"/>
    </location>
</feature>
<evidence type="ECO:0000313" key="3">
    <source>
        <dbReference type="EMBL" id="AFN02869.1"/>
    </source>
</evidence>
<proteinExistence type="evidence at transcript level"/>
<feature type="compositionally biased region" description="Low complexity" evidence="1">
    <location>
        <begin position="110"/>
        <end position="120"/>
    </location>
</feature>
<feature type="region of interest" description="Disordered" evidence="1">
    <location>
        <begin position="451"/>
        <end position="471"/>
    </location>
</feature>
<evidence type="ECO:0000259" key="2">
    <source>
        <dbReference type="PROSITE" id="PS51925"/>
    </source>
</evidence>
<feature type="region of interest" description="Disordered" evidence="1">
    <location>
        <begin position="61"/>
        <end position="134"/>
    </location>
</feature>
<dbReference type="InterPro" id="IPR036885">
    <property type="entry name" value="SWIB_MDM2_dom_sf"/>
</dbReference>
<dbReference type="CDD" id="cd10568">
    <property type="entry name" value="SWIB_like"/>
    <property type="match status" value="1"/>
</dbReference>
<sequence>MREDSLRCLSRSYNRLQKIEQELDWTISRKRLELEDSLKRPMGIRRILRLKVWNDAENQAWQRNKSEEGRSEDGEEVTKAEDRREEEGGGDRESEAERDGEESGGKNQRKNNNNNDNNTDGENRTADEENINFTTGEGVPRWTLHVEGRLLNIFNRSDEKGTSRETESDPDRPLSSLLNGILIQIDRPKELYPEPNLIEWQRPNSHQAHSINSQINEQHSSNNNFSSFSVTRSGSESCPVRIALHLSHFPQRFKLSQVLTRFLDLREASLDEILDALWVYIKKERLLDSNDKRFIRKDFNLACLVPNNGSDKIQFYQLTESLRQFISVPEPALISYEIKPEEGFEKRIEYYDVEFFVEDLDKRKSFMSVLEGLEFNDPTSKEIVSLDDQIAESMLKLRELKNRRDFNFEFSRDPIDFITRWLSSQSKDLEVLFGLDHNNRVGSLSSSTISIFDSDNNQDDDGEEGEEKEERRDNWMLDAIRLYESRNFNEKLYKYHQNPSSLSINSGNHTGGISIGNGNGGMVGNVHGAGAGLANQ</sequence>
<feature type="compositionally biased region" description="Acidic residues" evidence="1">
    <location>
        <begin position="456"/>
        <end position="467"/>
    </location>
</feature>
<dbReference type="SMART" id="SM00151">
    <property type="entry name" value="SWIB"/>
    <property type="match status" value="1"/>
</dbReference>
<dbReference type="EMBL" id="JQ083278">
    <property type="protein sequence ID" value="AFN02869.1"/>
    <property type="molecule type" value="mRNA"/>
</dbReference>
<evidence type="ECO:0000256" key="1">
    <source>
        <dbReference type="SAM" id="MobiDB-lite"/>
    </source>
</evidence>
<organism evidence="3">
    <name type="scientific">Phakopsora pachyrhizi</name>
    <name type="common">Asian soybean rust disease fungus</name>
    <dbReference type="NCBI Taxonomy" id="170000"/>
    <lineage>
        <taxon>Eukaryota</taxon>
        <taxon>Fungi</taxon>
        <taxon>Dikarya</taxon>
        <taxon>Basidiomycota</taxon>
        <taxon>Pucciniomycotina</taxon>
        <taxon>Pucciniomycetes</taxon>
        <taxon>Pucciniales</taxon>
        <taxon>Phakopsoraceae</taxon>
        <taxon>Phakopsora</taxon>
    </lineage>
</organism>
<dbReference type="InterPro" id="IPR019835">
    <property type="entry name" value="SWIB_domain"/>
</dbReference>
<dbReference type="Pfam" id="PF02201">
    <property type="entry name" value="SWIB"/>
    <property type="match status" value="1"/>
</dbReference>
<reference evidence="3" key="1">
    <citation type="journal article" date="2012" name="BMC Genomics">
        <title>Gene expression and proteomic analysis of the formation of Phakopsora pachyrhizi appressoria.</title>
        <authorList>
            <person name="Stone C.L."/>
            <person name="McMahon M.B."/>
            <person name="Fortis L.L."/>
            <person name="Nunez A."/>
            <person name="Smythers G.W."/>
            <person name="Luster D.G."/>
            <person name="Frederick R.D."/>
        </authorList>
    </citation>
    <scope>NUCLEOTIDE SEQUENCE</scope>
    <source>
        <strain evidence="3">Taiwan72-1</strain>
    </source>
</reference>
<dbReference type="PROSITE" id="PS51925">
    <property type="entry name" value="SWIB_MDM2"/>
    <property type="match status" value="1"/>
</dbReference>
<dbReference type="Gene3D" id="1.10.245.10">
    <property type="entry name" value="SWIB/MDM2 domain"/>
    <property type="match status" value="1"/>
</dbReference>
<dbReference type="PANTHER" id="PTHR13844">
    <property type="entry name" value="SWI/SNF-RELATED MATRIX-ASSOCIATED ACTIN-DEPENDENT REGULATOR OF CHROMATIN SUBFAMILY D"/>
    <property type="match status" value="1"/>
</dbReference>